<keyword evidence="5" id="KW-0349">Heme</keyword>
<dbReference type="InterPro" id="IPR011577">
    <property type="entry name" value="Cyt_b561_bac/Ni-Hgenase"/>
</dbReference>
<evidence type="ECO:0000313" key="15">
    <source>
        <dbReference type="EMBL" id="ANN79162.1"/>
    </source>
</evidence>
<evidence type="ECO:0000256" key="2">
    <source>
        <dbReference type="ARBA" id="ARBA00004651"/>
    </source>
</evidence>
<dbReference type="GO" id="GO:0005886">
    <property type="term" value="C:plasma membrane"/>
    <property type="evidence" value="ECO:0007669"/>
    <property type="project" value="UniProtKB-SubCell"/>
</dbReference>
<keyword evidence="7" id="KW-0479">Metal-binding</keyword>
<dbReference type="PANTHER" id="PTHR30529">
    <property type="entry name" value="CYTOCHROME B561"/>
    <property type="match status" value="1"/>
</dbReference>
<feature type="transmembrane region" description="Helical" evidence="13">
    <location>
        <begin position="20"/>
        <end position="37"/>
    </location>
</feature>
<comment type="subcellular location">
    <subcellularLocation>
        <location evidence="2">Cell membrane</location>
        <topology evidence="2">Multi-pass membrane protein</topology>
    </subcellularLocation>
</comment>
<dbReference type="KEGG" id="bfz:BAU07_20365"/>
<keyword evidence="6 13" id="KW-0812">Transmembrane</keyword>
<feature type="transmembrane region" description="Helical" evidence="13">
    <location>
        <begin position="154"/>
        <end position="172"/>
    </location>
</feature>
<keyword evidence="9 13" id="KW-1133">Transmembrane helix</keyword>
<keyword evidence="4" id="KW-1003">Cell membrane</keyword>
<dbReference type="Pfam" id="PF01292">
    <property type="entry name" value="Ni_hydr_CYTB"/>
    <property type="match status" value="1"/>
</dbReference>
<keyword evidence="16" id="KW-1185">Reference proteome</keyword>
<evidence type="ECO:0000256" key="12">
    <source>
        <dbReference type="ARBA" id="ARBA00037975"/>
    </source>
</evidence>
<dbReference type="GO" id="GO:0020037">
    <property type="term" value="F:heme binding"/>
    <property type="evidence" value="ECO:0007669"/>
    <property type="project" value="TreeGrafter"/>
</dbReference>
<dbReference type="InterPro" id="IPR052168">
    <property type="entry name" value="Cytochrome_b561_oxidase"/>
</dbReference>
<evidence type="ECO:0000256" key="13">
    <source>
        <dbReference type="SAM" id="Phobius"/>
    </source>
</evidence>
<evidence type="ECO:0000256" key="11">
    <source>
        <dbReference type="ARBA" id="ARBA00023136"/>
    </source>
</evidence>
<evidence type="ECO:0000259" key="14">
    <source>
        <dbReference type="Pfam" id="PF01292"/>
    </source>
</evidence>
<organism evidence="15 16">
    <name type="scientific">Bordetella flabilis</name>
    <dbReference type="NCBI Taxonomy" id="463014"/>
    <lineage>
        <taxon>Bacteria</taxon>
        <taxon>Pseudomonadati</taxon>
        <taxon>Pseudomonadota</taxon>
        <taxon>Betaproteobacteria</taxon>
        <taxon>Burkholderiales</taxon>
        <taxon>Alcaligenaceae</taxon>
        <taxon>Bordetella</taxon>
    </lineage>
</organism>
<evidence type="ECO:0000256" key="5">
    <source>
        <dbReference type="ARBA" id="ARBA00022617"/>
    </source>
</evidence>
<keyword evidence="3" id="KW-0813">Transport</keyword>
<feature type="transmembrane region" description="Helical" evidence="13">
    <location>
        <begin position="84"/>
        <end position="104"/>
    </location>
</feature>
<evidence type="ECO:0000256" key="3">
    <source>
        <dbReference type="ARBA" id="ARBA00022448"/>
    </source>
</evidence>
<dbReference type="Gene3D" id="1.20.950.20">
    <property type="entry name" value="Transmembrane di-heme cytochromes, Chain C"/>
    <property type="match status" value="1"/>
</dbReference>
<evidence type="ECO:0000256" key="10">
    <source>
        <dbReference type="ARBA" id="ARBA00023004"/>
    </source>
</evidence>
<name>A0A193GGH9_9BORD</name>
<evidence type="ECO:0000313" key="16">
    <source>
        <dbReference type="Proteomes" id="UP000091926"/>
    </source>
</evidence>
<dbReference type="OrthoDB" id="8536275at2"/>
<evidence type="ECO:0000256" key="1">
    <source>
        <dbReference type="ARBA" id="ARBA00001970"/>
    </source>
</evidence>
<proteinExistence type="inferred from homology"/>
<keyword evidence="8" id="KW-0249">Electron transport</keyword>
<dbReference type="InterPro" id="IPR016174">
    <property type="entry name" value="Di-haem_cyt_TM"/>
</dbReference>
<dbReference type="PANTHER" id="PTHR30529:SF3">
    <property type="entry name" value="CYTOCHROME B561 HOMOLOG 1"/>
    <property type="match status" value="1"/>
</dbReference>
<feature type="domain" description="Cytochrome b561 bacterial/Ni-hydrogenase" evidence="14">
    <location>
        <begin position="14"/>
        <end position="181"/>
    </location>
</feature>
<evidence type="ECO:0000256" key="7">
    <source>
        <dbReference type="ARBA" id="ARBA00022723"/>
    </source>
</evidence>
<protein>
    <submittedName>
        <fullName evidence="15">Cytochrome B</fullName>
    </submittedName>
</protein>
<dbReference type="AlphaFoldDB" id="A0A193GGH9"/>
<dbReference type="GO" id="GO:0046872">
    <property type="term" value="F:metal ion binding"/>
    <property type="evidence" value="ECO:0007669"/>
    <property type="project" value="UniProtKB-KW"/>
</dbReference>
<accession>A0A193GGH9</accession>
<comment type="cofactor">
    <cofactor evidence="1">
        <name>heme b</name>
        <dbReference type="ChEBI" id="CHEBI:60344"/>
    </cofactor>
</comment>
<evidence type="ECO:0000256" key="4">
    <source>
        <dbReference type="ARBA" id="ARBA00022475"/>
    </source>
</evidence>
<evidence type="ECO:0000256" key="6">
    <source>
        <dbReference type="ARBA" id="ARBA00022692"/>
    </source>
</evidence>
<sequence>MSAQSSIAALPVARYSRPAVILHWVIFLVVALALFAIEIRGPRGSDSRAFWTGIHIWAGVSVLCLTALRLIWRLVHGVPAPEAGRGIFAACARGLHLLFYIVLIAQPLLGILMTNFSGRSVSLMGTPIAFSLVAENRGIGETVHDIHVYLGNTLYYLIAIHALAALWHQFVLKDGTLRKML</sequence>
<dbReference type="Proteomes" id="UP000091926">
    <property type="component" value="Chromosome"/>
</dbReference>
<dbReference type="GO" id="GO:0022904">
    <property type="term" value="P:respiratory electron transport chain"/>
    <property type="evidence" value="ECO:0007669"/>
    <property type="project" value="InterPro"/>
</dbReference>
<dbReference type="SUPFAM" id="SSF81342">
    <property type="entry name" value="Transmembrane di-heme cytochromes"/>
    <property type="match status" value="1"/>
</dbReference>
<comment type="similarity">
    <text evidence="12">Belongs to the cytochrome b561 family.</text>
</comment>
<evidence type="ECO:0000256" key="9">
    <source>
        <dbReference type="ARBA" id="ARBA00022989"/>
    </source>
</evidence>
<keyword evidence="10" id="KW-0408">Iron</keyword>
<dbReference type="STRING" id="463014.BAU07_20365"/>
<dbReference type="RefSeq" id="WP_066661673.1">
    <property type="nucleotide sequence ID" value="NZ_CBCSCL010000031.1"/>
</dbReference>
<dbReference type="GO" id="GO:0009055">
    <property type="term" value="F:electron transfer activity"/>
    <property type="evidence" value="ECO:0007669"/>
    <property type="project" value="InterPro"/>
</dbReference>
<dbReference type="EMBL" id="CP016172">
    <property type="protein sequence ID" value="ANN79162.1"/>
    <property type="molecule type" value="Genomic_DNA"/>
</dbReference>
<feature type="transmembrane region" description="Helical" evidence="13">
    <location>
        <begin position="49"/>
        <end position="72"/>
    </location>
</feature>
<evidence type="ECO:0000256" key="8">
    <source>
        <dbReference type="ARBA" id="ARBA00022982"/>
    </source>
</evidence>
<reference evidence="15 16" key="1">
    <citation type="submission" date="2016-06" db="EMBL/GenBank/DDBJ databases">
        <title>Complete genome sequences of Bordetella bronchialis and Bordetella flabilis.</title>
        <authorList>
            <person name="LiPuma J.J."/>
            <person name="Spilker T."/>
        </authorList>
    </citation>
    <scope>NUCLEOTIDE SEQUENCE [LARGE SCALE GENOMIC DNA]</scope>
    <source>
        <strain evidence="15 16">AU10664</strain>
    </source>
</reference>
<gene>
    <name evidence="15" type="ORF">BAU07_20365</name>
</gene>
<keyword evidence="11 13" id="KW-0472">Membrane</keyword>